<gene>
    <name evidence="2" type="ORF">GCM10011273_00040</name>
</gene>
<evidence type="ECO:0000313" key="3">
    <source>
        <dbReference type="Proteomes" id="UP000662572"/>
    </source>
</evidence>
<comment type="caution">
    <text evidence="2">The sequence shown here is derived from an EMBL/GenBank/DDBJ whole genome shotgun (WGS) entry which is preliminary data.</text>
</comment>
<keyword evidence="1" id="KW-0812">Transmembrane</keyword>
<keyword evidence="1" id="KW-0472">Membrane</keyword>
<name>A0A918PS69_9CAUL</name>
<evidence type="ECO:0000256" key="1">
    <source>
        <dbReference type="SAM" id="Phobius"/>
    </source>
</evidence>
<dbReference type="EMBL" id="BMZB01000001">
    <property type="protein sequence ID" value="GGZ19579.1"/>
    <property type="molecule type" value="Genomic_DNA"/>
</dbReference>
<dbReference type="AlphaFoldDB" id="A0A918PS69"/>
<dbReference type="Proteomes" id="UP000662572">
    <property type="component" value="Unassembled WGS sequence"/>
</dbReference>
<reference evidence="2" key="2">
    <citation type="submission" date="2020-09" db="EMBL/GenBank/DDBJ databases">
        <authorList>
            <person name="Sun Q."/>
            <person name="Kim S."/>
        </authorList>
    </citation>
    <scope>NUCLEOTIDE SEQUENCE</scope>
    <source>
        <strain evidence="2">KCTC 32296</strain>
    </source>
</reference>
<organism evidence="2 3">
    <name type="scientific">Asticcacaulis endophyticus</name>
    <dbReference type="NCBI Taxonomy" id="1395890"/>
    <lineage>
        <taxon>Bacteria</taxon>
        <taxon>Pseudomonadati</taxon>
        <taxon>Pseudomonadota</taxon>
        <taxon>Alphaproteobacteria</taxon>
        <taxon>Caulobacterales</taxon>
        <taxon>Caulobacteraceae</taxon>
        <taxon>Asticcacaulis</taxon>
    </lineage>
</organism>
<evidence type="ECO:0000313" key="2">
    <source>
        <dbReference type="EMBL" id="GGZ19579.1"/>
    </source>
</evidence>
<protein>
    <submittedName>
        <fullName evidence="2">Uncharacterized protein</fullName>
    </submittedName>
</protein>
<accession>A0A918PS69</accession>
<keyword evidence="1" id="KW-1133">Transmembrane helix</keyword>
<proteinExistence type="predicted"/>
<reference evidence="2" key="1">
    <citation type="journal article" date="2014" name="Int. J. Syst. Evol. Microbiol.">
        <title>Complete genome sequence of Corynebacterium casei LMG S-19264T (=DSM 44701T), isolated from a smear-ripened cheese.</title>
        <authorList>
            <consortium name="US DOE Joint Genome Institute (JGI-PGF)"/>
            <person name="Walter F."/>
            <person name="Albersmeier A."/>
            <person name="Kalinowski J."/>
            <person name="Ruckert C."/>
        </authorList>
    </citation>
    <scope>NUCLEOTIDE SEQUENCE</scope>
    <source>
        <strain evidence="2">KCTC 32296</strain>
    </source>
</reference>
<feature type="transmembrane region" description="Helical" evidence="1">
    <location>
        <begin position="6"/>
        <end position="26"/>
    </location>
</feature>
<sequence length="40" mass="4369">MEGPGTRLLGAVLVAVIWGMIGLMMWNRMAYLIIAPGRLP</sequence>
<keyword evidence="3" id="KW-1185">Reference proteome</keyword>